<dbReference type="Proteomes" id="UP000558488">
    <property type="component" value="Unassembled WGS sequence"/>
</dbReference>
<organism evidence="1 2">
    <name type="scientific">Pipistrellus kuhlii</name>
    <name type="common">Kuhl's pipistrelle</name>
    <dbReference type="NCBI Taxonomy" id="59472"/>
    <lineage>
        <taxon>Eukaryota</taxon>
        <taxon>Metazoa</taxon>
        <taxon>Chordata</taxon>
        <taxon>Craniata</taxon>
        <taxon>Vertebrata</taxon>
        <taxon>Euteleostomi</taxon>
        <taxon>Mammalia</taxon>
        <taxon>Eutheria</taxon>
        <taxon>Laurasiatheria</taxon>
        <taxon>Chiroptera</taxon>
        <taxon>Yangochiroptera</taxon>
        <taxon>Vespertilionidae</taxon>
        <taxon>Pipistrellus</taxon>
    </lineage>
</organism>
<proteinExistence type="predicted"/>
<evidence type="ECO:0000313" key="2">
    <source>
        <dbReference type="Proteomes" id="UP000558488"/>
    </source>
</evidence>
<gene>
    <name evidence="1" type="ORF">mPipKuh1_008717</name>
</gene>
<dbReference type="EMBL" id="JACAGB010000018">
    <property type="protein sequence ID" value="KAF6316206.1"/>
    <property type="molecule type" value="Genomic_DNA"/>
</dbReference>
<keyword evidence="2" id="KW-1185">Reference proteome</keyword>
<name>A0A7J7UTV7_PIPKU</name>
<reference evidence="1 2" key="1">
    <citation type="journal article" date="2020" name="Nature">
        <title>Six reference-quality genomes reveal evolution of bat adaptations.</title>
        <authorList>
            <person name="Jebb D."/>
            <person name="Huang Z."/>
            <person name="Pippel M."/>
            <person name="Hughes G.M."/>
            <person name="Lavrichenko K."/>
            <person name="Devanna P."/>
            <person name="Winkler S."/>
            <person name="Jermiin L.S."/>
            <person name="Skirmuntt E.C."/>
            <person name="Katzourakis A."/>
            <person name="Burkitt-Gray L."/>
            <person name="Ray D.A."/>
            <person name="Sullivan K.A.M."/>
            <person name="Roscito J.G."/>
            <person name="Kirilenko B.M."/>
            <person name="Davalos L.M."/>
            <person name="Corthals A.P."/>
            <person name="Power M.L."/>
            <person name="Jones G."/>
            <person name="Ransome R.D."/>
            <person name="Dechmann D.K.N."/>
            <person name="Locatelli A.G."/>
            <person name="Puechmaille S.J."/>
            <person name="Fedrigo O."/>
            <person name="Jarvis E.D."/>
            <person name="Hiller M."/>
            <person name="Vernes S.C."/>
            <person name="Myers E.W."/>
            <person name="Teeling E.C."/>
        </authorList>
    </citation>
    <scope>NUCLEOTIDE SEQUENCE [LARGE SCALE GENOMIC DNA]</scope>
    <source>
        <strain evidence="1">MPipKuh1</strain>
        <tissue evidence="1">Flight muscle</tissue>
    </source>
</reference>
<sequence length="125" mass="14071">MSTKPIFGFCRSSPTLEFKSILEKKKRKKKAISPKRIGGTEGENSTWKVYDVTLPTQRSDMEGLFRTMGPKPRGKPLLSEQKCLNGFLEETESGNVFCSRPPYVFCLFARLFIKAGDSETRKGIG</sequence>
<evidence type="ECO:0000313" key="1">
    <source>
        <dbReference type="EMBL" id="KAF6316206.1"/>
    </source>
</evidence>
<comment type="caution">
    <text evidence="1">The sequence shown here is derived from an EMBL/GenBank/DDBJ whole genome shotgun (WGS) entry which is preliminary data.</text>
</comment>
<dbReference type="AlphaFoldDB" id="A0A7J7UTV7"/>
<accession>A0A7J7UTV7</accession>
<protein>
    <submittedName>
        <fullName evidence="1">Uncharacterized protein</fullName>
    </submittedName>
</protein>